<dbReference type="PIRSF" id="PIRSF000777">
    <property type="entry name" value="RNA_polIII_C31"/>
    <property type="match status" value="1"/>
</dbReference>
<dbReference type="Pfam" id="PF11705">
    <property type="entry name" value="RNA_pol_3_Rpc31"/>
    <property type="match status" value="1"/>
</dbReference>
<sequence>MSRGGRGGGGRGGSGVRAIADALGIQRQDLASYSVSLKEPPPLFPPLSRKPLPLRLTDDLRYMADVKQELINRFYESPFYLQPSSTNGDIARYTDKYRAIQKEKWTPQWDRLPSEICWKRKIKPKAADKPAVPVKKRKLVKSPEKGAIDAKLAKLEENEKNGKATLSESDDEKGEEEEDEEKRPNVDEEPPSDDDYLEEGNDYIETYFDNGEDYGEGGSDDNLEDDGGVYS</sequence>
<feature type="compositionally biased region" description="Acidic residues" evidence="5">
    <location>
        <begin position="210"/>
        <end position="231"/>
    </location>
</feature>
<comment type="similarity">
    <text evidence="2 4">Belongs to the eukaryotic RPC7 RNA polymerase subunit family.</text>
</comment>
<dbReference type="PANTHER" id="PTHR15367:SF2">
    <property type="entry name" value="DNA-DIRECTED RNA POLYMERASE III SUBUNIT"/>
    <property type="match status" value="1"/>
</dbReference>
<feature type="compositionally biased region" description="Acidic residues" evidence="5">
    <location>
        <begin position="168"/>
        <end position="180"/>
    </location>
</feature>
<proteinExistence type="inferred from homology"/>
<comment type="subcellular location">
    <subcellularLocation>
        <location evidence="1 4">Nucleus</location>
    </subcellularLocation>
</comment>
<feature type="compositionally biased region" description="Basic and acidic residues" evidence="5">
    <location>
        <begin position="141"/>
        <end position="162"/>
    </location>
</feature>
<dbReference type="InterPro" id="IPR024661">
    <property type="entry name" value="RNA_pol_III_Rpc31"/>
</dbReference>
<evidence type="ECO:0000256" key="2">
    <source>
        <dbReference type="ARBA" id="ARBA00008352"/>
    </source>
</evidence>
<dbReference type="GO" id="GO:0005666">
    <property type="term" value="C:RNA polymerase III complex"/>
    <property type="evidence" value="ECO:0007669"/>
    <property type="project" value="UniProtKB-UniRule"/>
</dbReference>
<evidence type="ECO:0000256" key="1">
    <source>
        <dbReference type="ARBA" id="ARBA00004123"/>
    </source>
</evidence>
<name>A0A914UZM9_9BILA</name>
<dbReference type="AlphaFoldDB" id="A0A914UZM9"/>
<evidence type="ECO:0000313" key="6">
    <source>
        <dbReference type="Proteomes" id="UP000887566"/>
    </source>
</evidence>
<dbReference type="WBParaSite" id="PSAMB.scaffold1399size32041.g12854.t1">
    <property type="protein sequence ID" value="PSAMB.scaffold1399size32041.g12854.t1"/>
    <property type="gene ID" value="PSAMB.scaffold1399size32041.g12854"/>
</dbReference>
<comment type="subunit">
    <text evidence="4">Component of the RNA polymerase III (Pol III) complex.</text>
</comment>
<evidence type="ECO:0000256" key="5">
    <source>
        <dbReference type="SAM" id="MobiDB-lite"/>
    </source>
</evidence>
<accession>A0A914UZM9</accession>
<dbReference type="Proteomes" id="UP000887566">
    <property type="component" value="Unplaced"/>
</dbReference>
<evidence type="ECO:0000313" key="7">
    <source>
        <dbReference type="WBParaSite" id="PSAMB.scaffold1399size32041.g12854.t1"/>
    </source>
</evidence>
<keyword evidence="6" id="KW-1185">Reference proteome</keyword>
<keyword evidence="3 4" id="KW-0539">Nucleus</keyword>
<feature type="region of interest" description="Disordered" evidence="5">
    <location>
        <begin position="128"/>
        <end position="231"/>
    </location>
</feature>
<dbReference type="GO" id="GO:0006383">
    <property type="term" value="P:transcription by RNA polymerase III"/>
    <property type="evidence" value="ECO:0007669"/>
    <property type="project" value="UniProtKB-UniRule"/>
</dbReference>
<evidence type="ECO:0000256" key="4">
    <source>
        <dbReference type="PIRNR" id="PIRNR000777"/>
    </source>
</evidence>
<feature type="compositionally biased region" description="Acidic residues" evidence="5">
    <location>
        <begin position="187"/>
        <end position="202"/>
    </location>
</feature>
<dbReference type="PANTHER" id="PTHR15367">
    <property type="entry name" value="DNA-DIRECTED RNA POLYMERASE III"/>
    <property type="match status" value="1"/>
</dbReference>
<organism evidence="6 7">
    <name type="scientific">Plectus sambesii</name>
    <dbReference type="NCBI Taxonomy" id="2011161"/>
    <lineage>
        <taxon>Eukaryota</taxon>
        <taxon>Metazoa</taxon>
        <taxon>Ecdysozoa</taxon>
        <taxon>Nematoda</taxon>
        <taxon>Chromadorea</taxon>
        <taxon>Plectida</taxon>
        <taxon>Plectina</taxon>
        <taxon>Plectoidea</taxon>
        <taxon>Plectidae</taxon>
        <taxon>Plectus</taxon>
    </lineage>
</organism>
<comment type="function">
    <text evidence="4">DNA-dependent RNA polymerase catalyzes the transcription of DNA into RNA using the four ribonucleoside triphosphates as substrates. Specific peripheric component of RNA polymerase III which synthesizes small RNAs, such as 5S rRNA and tRNAs.</text>
</comment>
<evidence type="ECO:0000256" key="3">
    <source>
        <dbReference type="ARBA" id="ARBA00023242"/>
    </source>
</evidence>
<reference evidence="7" key="1">
    <citation type="submission" date="2022-11" db="UniProtKB">
        <authorList>
            <consortium name="WormBaseParasite"/>
        </authorList>
    </citation>
    <scope>IDENTIFICATION</scope>
</reference>
<protein>
    <recommendedName>
        <fullName evidence="4">DNA-directed RNA polymerase III subunit</fullName>
    </recommendedName>
</protein>